<evidence type="ECO:0000313" key="2">
    <source>
        <dbReference type="Proteomes" id="UP001165378"/>
    </source>
</evidence>
<dbReference type="Gene3D" id="3.30.1050.10">
    <property type="entry name" value="SCP2 sterol-binding domain"/>
    <property type="match status" value="1"/>
</dbReference>
<sequence>MATVEECRTALEQLSAKLGGAEGDLGKAVRLDRSLSCRVPDLGVTFSGRLHDGALQDITTEPSPEKAQIRLEAGSDDLVALVDGELNFASAWARGRVKLEASFKDLLTLRKLL</sequence>
<dbReference type="AlphaFoldDB" id="A0AA41Q7Q1"/>
<dbReference type="EMBL" id="JAKFHA010000028">
    <property type="protein sequence ID" value="MCF2531909.1"/>
    <property type="molecule type" value="Genomic_DNA"/>
</dbReference>
<gene>
    <name evidence="1" type="ORF">LZ495_32490</name>
</gene>
<proteinExistence type="predicted"/>
<keyword evidence="2" id="KW-1185">Reference proteome</keyword>
<organism evidence="1 2">
    <name type="scientific">Yinghuangia soli</name>
    <dbReference type="NCBI Taxonomy" id="2908204"/>
    <lineage>
        <taxon>Bacteria</taxon>
        <taxon>Bacillati</taxon>
        <taxon>Actinomycetota</taxon>
        <taxon>Actinomycetes</taxon>
        <taxon>Kitasatosporales</taxon>
        <taxon>Streptomycetaceae</taxon>
        <taxon>Yinghuangia</taxon>
    </lineage>
</organism>
<evidence type="ECO:0000313" key="1">
    <source>
        <dbReference type="EMBL" id="MCF2531909.1"/>
    </source>
</evidence>
<name>A0AA41Q7Q1_9ACTN</name>
<protein>
    <submittedName>
        <fullName evidence="1">Sterol-binding protein</fullName>
    </submittedName>
</protein>
<comment type="caution">
    <text evidence="1">The sequence shown here is derived from an EMBL/GenBank/DDBJ whole genome shotgun (WGS) entry which is preliminary data.</text>
</comment>
<reference evidence="1" key="1">
    <citation type="submission" date="2022-01" db="EMBL/GenBank/DDBJ databases">
        <title>Genome-Based Taxonomic Classification of the Phylum Actinobacteria.</title>
        <authorList>
            <person name="Gao Y."/>
        </authorList>
    </citation>
    <scope>NUCLEOTIDE SEQUENCE</scope>
    <source>
        <strain evidence="1">KLBMP 8922</strain>
    </source>
</reference>
<dbReference type="SUPFAM" id="SSF55718">
    <property type="entry name" value="SCP-like"/>
    <property type="match status" value="1"/>
</dbReference>
<dbReference type="InterPro" id="IPR036527">
    <property type="entry name" value="SCP2_sterol-bd_dom_sf"/>
</dbReference>
<dbReference type="RefSeq" id="WP_235056609.1">
    <property type="nucleotide sequence ID" value="NZ_JAKFHA010000028.1"/>
</dbReference>
<accession>A0AA41Q7Q1</accession>
<dbReference type="Proteomes" id="UP001165378">
    <property type="component" value="Unassembled WGS sequence"/>
</dbReference>